<keyword evidence="4" id="KW-1185">Reference proteome</keyword>
<dbReference type="OrthoDB" id="2677881at2"/>
<dbReference type="InterPro" id="IPR012854">
    <property type="entry name" value="Cu_amine_oxidase-like_N"/>
</dbReference>
<dbReference type="EMBL" id="VNJK01000001">
    <property type="protein sequence ID" value="TVX94208.1"/>
    <property type="molecule type" value="Genomic_DNA"/>
</dbReference>
<evidence type="ECO:0000313" key="4">
    <source>
        <dbReference type="Proteomes" id="UP000318102"/>
    </source>
</evidence>
<feature type="domain" description="Copper amine oxidase-like N-terminal" evidence="2">
    <location>
        <begin position="37"/>
        <end position="92"/>
    </location>
</feature>
<keyword evidence="1" id="KW-0732">Signal</keyword>
<dbReference type="AlphaFoldDB" id="A0A559J2U5"/>
<dbReference type="RefSeq" id="WP_144991318.1">
    <property type="nucleotide sequence ID" value="NZ_VNJK01000001.1"/>
</dbReference>
<dbReference type="Proteomes" id="UP000318102">
    <property type="component" value="Unassembled WGS sequence"/>
</dbReference>
<gene>
    <name evidence="3" type="ORF">FPZ44_14790</name>
</gene>
<reference evidence="3 4" key="1">
    <citation type="submission" date="2019-07" db="EMBL/GenBank/DDBJ databases">
        <authorList>
            <person name="Kim J."/>
        </authorList>
    </citation>
    <scope>NUCLEOTIDE SEQUENCE [LARGE SCALE GENOMIC DNA]</scope>
    <source>
        <strain evidence="3 4">N4</strain>
    </source>
</reference>
<comment type="caution">
    <text evidence="3">The sequence shown here is derived from an EMBL/GenBank/DDBJ whole genome shotgun (WGS) entry which is preliminary data.</text>
</comment>
<proteinExistence type="predicted"/>
<evidence type="ECO:0000259" key="2">
    <source>
        <dbReference type="Pfam" id="PF07833"/>
    </source>
</evidence>
<dbReference type="Pfam" id="PF07833">
    <property type="entry name" value="Cu_amine_oxidN1"/>
    <property type="match status" value="1"/>
</dbReference>
<feature type="chain" id="PRO_5021958882" description="Copper amine oxidase-like N-terminal domain-containing protein" evidence="1">
    <location>
        <begin position="28"/>
        <end position="190"/>
    </location>
</feature>
<accession>A0A559J2U5</accession>
<name>A0A559J2U5_9BACL</name>
<evidence type="ECO:0000313" key="3">
    <source>
        <dbReference type="EMBL" id="TVX94208.1"/>
    </source>
</evidence>
<evidence type="ECO:0000256" key="1">
    <source>
        <dbReference type="SAM" id="SignalP"/>
    </source>
</evidence>
<protein>
    <recommendedName>
        <fullName evidence="2">Copper amine oxidase-like N-terminal domain-containing protein</fullName>
    </recommendedName>
</protein>
<feature type="signal peptide" evidence="1">
    <location>
        <begin position="1"/>
        <end position="27"/>
    </location>
</feature>
<organism evidence="3 4">
    <name type="scientific">Paenibacillus agilis</name>
    <dbReference type="NCBI Taxonomy" id="3020863"/>
    <lineage>
        <taxon>Bacteria</taxon>
        <taxon>Bacillati</taxon>
        <taxon>Bacillota</taxon>
        <taxon>Bacilli</taxon>
        <taxon>Bacillales</taxon>
        <taxon>Paenibacillaceae</taxon>
        <taxon>Paenibacillus</taxon>
    </lineage>
</organism>
<sequence length="190" mass="21420">MKCRRIAALVLAGMMFAGTLSTVPAHAEADNMRVTLNGEALADGGYIIDGKTYVSVRQLQDALQAFVHFDEKTKKLYVEKPNVHMLLFQGKNPFGKVETGRTSFSVLVQVDSLKTEVDSIRLTITDPKGNTSTIQEKEDKGLKGKDNFWFRSEEYKYDFKSQGVYTINCYMRQKNGDYTLLSQLKVEAVK</sequence>